<gene>
    <name evidence="1" type="ORF">OIU74_029249</name>
</gene>
<keyword evidence="2" id="KW-1185">Reference proteome</keyword>
<dbReference type="PANTHER" id="PTHR48045">
    <property type="entry name" value="UDP-GLYCOSYLTRANSFERASE 72B1"/>
    <property type="match status" value="1"/>
</dbReference>
<evidence type="ECO:0000313" key="2">
    <source>
        <dbReference type="Proteomes" id="UP001151752"/>
    </source>
</evidence>
<dbReference type="AlphaFoldDB" id="A0A9Q0ZU02"/>
<dbReference type="Proteomes" id="UP001151752">
    <property type="component" value="Chromosome 6"/>
</dbReference>
<dbReference type="SUPFAM" id="SSF53756">
    <property type="entry name" value="UDP-Glycosyltransferase/glycogen phosphorylase"/>
    <property type="match status" value="1"/>
</dbReference>
<reference evidence="1" key="2">
    <citation type="journal article" date="2023" name="Int. J. Mol. Sci.">
        <title>De Novo Assembly and Annotation of 11 Diverse Shrub Willow (Salix) Genomes Reveals Novel Gene Organization in Sex-Linked Regions.</title>
        <authorList>
            <person name="Hyden B."/>
            <person name="Feng K."/>
            <person name="Yates T.B."/>
            <person name="Jawdy S."/>
            <person name="Cereghino C."/>
            <person name="Smart L.B."/>
            <person name="Muchero W."/>
        </authorList>
    </citation>
    <scope>NUCLEOTIDE SEQUENCE</scope>
    <source>
        <tissue evidence="1">Shoot tip</tissue>
    </source>
</reference>
<proteinExistence type="predicted"/>
<protein>
    <submittedName>
        <fullName evidence="1">PHOSPHATIDYLCHOLINE:DIACYLGLYCEROL CHOLINEPHOSPHOTRANSFERASE 1-RELATED</fullName>
    </submittedName>
</protein>
<dbReference type="PANTHER" id="PTHR48045:SF3">
    <property type="entry name" value="GLYCOSYLTRANSFERASE"/>
    <property type="match status" value="1"/>
</dbReference>
<comment type="caution">
    <text evidence="1">The sequence shown here is derived from an EMBL/GenBank/DDBJ whole genome shotgun (WGS) entry which is preliminary data.</text>
</comment>
<sequence>METGSVIYACLGSLCRLVPSQLIELGLGLEASNRPFIWVVKTGDRDSELEEWFIGVRIGVEIPVRWGEEDKVGVLVKKDEVRKAVLTLMGGGGEESKSMRSRAIELGKQASKAMESGGSSNRNLSCLIKDIMKQQTQNQKG</sequence>
<organism evidence="1 2">
    <name type="scientific">Salix koriyanagi</name>
    <dbReference type="NCBI Taxonomy" id="2511006"/>
    <lineage>
        <taxon>Eukaryota</taxon>
        <taxon>Viridiplantae</taxon>
        <taxon>Streptophyta</taxon>
        <taxon>Embryophyta</taxon>
        <taxon>Tracheophyta</taxon>
        <taxon>Spermatophyta</taxon>
        <taxon>Magnoliopsida</taxon>
        <taxon>eudicotyledons</taxon>
        <taxon>Gunneridae</taxon>
        <taxon>Pentapetalae</taxon>
        <taxon>rosids</taxon>
        <taxon>fabids</taxon>
        <taxon>Malpighiales</taxon>
        <taxon>Salicaceae</taxon>
        <taxon>Saliceae</taxon>
        <taxon>Salix</taxon>
    </lineage>
</organism>
<reference evidence="1" key="1">
    <citation type="submission" date="2022-11" db="EMBL/GenBank/DDBJ databases">
        <authorList>
            <person name="Hyden B.L."/>
            <person name="Feng K."/>
            <person name="Yates T."/>
            <person name="Jawdy S."/>
            <person name="Smart L.B."/>
            <person name="Muchero W."/>
        </authorList>
    </citation>
    <scope>NUCLEOTIDE SEQUENCE</scope>
    <source>
        <tissue evidence="1">Shoot tip</tissue>
    </source>
</reference>
<name>A0A9Q0ZU02_9ROSI</name>
<dbReference type="Gene3D" id="3.40.50.2000">
    <property type="entry name" value="Glycogen Phosphorylase B"/>
    <property type="match status" value="3"/>
</dbReference>
<accession>A0A9Q0ZU02</accession>
<evidence type="ECO:0000313" key="1">
    <source>
        <dbReference type="EMBL" id="KAJ6746744.1"/>
    </source>
</evidence>
<dbReference type="EMBL" id="JAPFFM010000009">
    <property type="protein sequence ID" value="KAJ6746744.1"/>
    <property type="molecule type" value="Genomic_DNA"/>
</dbReference>